<proteinExistence type="predicted"/>
<name>A0ABS8I1M2_9FIRM</name>
<sequence length="63" mass="7344">MKGVRLISEEMPAATKELFSAKEIFCIARHMQRYVDALIHRYPHVPGLCYRCPRIPECSETSY</sequence>
<protein>
    <submittedName>
        <fullName evidence="1">Uncharacterized protein</fullName>
    </submittedName>
</protein>
<dbReference type="EMBL" id="JAJHJB010000074">
    <property type="protein sequence ID" value="MCC5468512.1"/>
    <property type="molecule type" value="Genomic_DNA"/>
</dbReference>
<feature type="non-terminal residue" evidence="1">
    <location>
        <position position="63"/>
    </location>
</feature>
<comment type="caution">
    <text evidence="1">The sequence shown here is derived from an EMBL/GenBank/DDBJ whole genome shotgun (WGS) entry which is preliminary data.</text>
</comment>
<organism evidence="1 2">
    <name type="scientific">Pelosinus baikalensis</name>
    <dbReference type="NCBI Taxonomy" id="2892015"/>
    <lineage>
        <taxon>Bacteria</taxon>
        <taxon>Bacillati</taxon>
        <taxon>Bacillota</taxon>
        <taxon>Negativicutes</taxon>
        <taxon>Selenomonadales</taxon>
        <taxon>Sporomusaceae</taxon>
        <taxon>Pelosinus</taxon>
    </lineage>
</organism>
<evidence type="ECO:0000313" key="1">
    <source>
        <dbReference type="EMBL" id="MCC5468512.1"/>
    </source>
</evidence>
<dbReference type="Proteomes" id="UP001165492">
    <property type="component" value="Unassembled WGS sequence"/>
</dbReference>
<keyword evidence="2" id="KW-1185">Reference proteome</keyword>
<gene>
    <name evidence="1" type="ORF">LMF89_24560</name>
</gene>
<accession>A0ABS8I1M2</accession>
<reference evidence="1" key="1">
    <citation type="submission" date="2021-11" db="EMBL/GenBank/DDBJ databases">
        <title>Description of a new species Pelosinus isolated from the bottom sediments of Lake Baikal.</title>
        <authorList>
            <person name="Zakharyuk A."/>
        </authorList>
    </citation>
    <scope>NUCLEOTIDE SEQUENCE</scope>
    <source>
        <strain evidence="1">Bkl1</strain>
    </source>
</reference>
<evidence type="ECO:0000313" key="2">
    <source>
        <dbReference type="Proteomes" id="UP001165492"/>
    </source>
</evidence>